<comment type="similarity">
    <text evidence="3 12">Belongs to the CcmD/CycX/HelD family.</text>
</comment>
<keyword evidence="10 12" id="KW-1133">Transmembrane helix</keyword>
<dbReference type="Proteomes" id="UP000636264">
    <property type="component" value="Unassembled WGS sequence"/>
</dbReference>
<feature type="region of interest" description="Disordered" evidence="13">
    <location>
        <begin position="33"/>
        <end position="54"/>
    </location>
</feature>
<evidence type="ECO:0000256" key="2">
    <source>
        <dbReference type="ARBA" id="ARBA00004377"/>
    </source>
</evidence>
<reference evidence="14" key="2">
    <citation type="submission" date="2020-09" db="EMBL/GenBank/DDBJ databases">
        <authorList>
            <person name="Sun Q."/>
            <person name="Zhou Y."/>
        </authorList>
    </citation>
    <scope>NUCLEOTIDE SEQUENCE</scope>
    <source>
        <strain evidence="14">CGMCC 1.15320</strain>
    </source>
</reference>
<evidence type="ECO:0000256" key="4">
    <source>
        <dbReference type="ARBA" id="ARBA00016461"/>
    </source>
</evidence>
<evidence type="ECO:0000256" key="3">
    <source>
        <dbReference type="ARBA" id="ARBA00008741"/>
    </source>
</evidence>
<keyword evidence="5 12" id="KW-0813">Transport</keyword>
<evidence type="ECO:0000256" key="10">
    <source>
        <dbReference type="ARBA" id="ARBA00022989"/>
    </source>
</evidence>
<evidence type="ECO:0000256" key="7">
    <source>
        <dbReference type="ARBA" id="ARBA00022519"/>
    </source>
</evidence>
<keyword evidence="9 12" id="KW-0201">Cytochrome c-type biogenesis</keyword>
<dbReference type="EMBL" id="BMIF01000002">
    <property type="protein sequence ID" value="GGA56788.1"/>
    <property type="molecule type" value="Genomic_DNA"/>
</dbReference>
<keyword evidence="8 12" id="KW-0812">Transmembrane</keyword>
<name>A0A916RI87_9HYPH</name>
<comment type="subcellular location">
    <subcellularLocation>
        <location evidence="2 12">Cell inner membrane</location>
        <topology evidence="2 12">Single-pass membrane protein</topology>
    </subcellularLocation>
</comment>
<dbReference type="GO" id="GO:0017004">
    <property type="term" value="P:cytochrome complex assembly"/>
    <property type="evidence" value="ECO:0007669"/>
    <property type="project" value="UniProtKB-KW"/>
</dbReference>
<keyword evidence="11 12" id="KW-0472">Membrane</keyword>
<proteinExistence type="inferred from homology"/>
<evidence type="ECO:0000256" key="9">
    <source>
        <dbReference type="ARBA" id="ARBA00022748"/>
    </source>
</evidence>
<evidence type="ECO:0000256" key="1">
    <source>
        <dbReference type="ARBA" id="ARBA00002442"/>
    </source>
</evidence>
<dbReference type="GO" id="GO:0005886">
    <property type="term" value="C:plasma membrane"/>
    <property type="evidence" value="ECO:0007669"/>
    <property type="project" value="UniProtKB-SubCell"/>
</dbReference>
<gene>
    <name evidence="14" type="ORF">GCM10011385_07830</name>
</gene>
<sequence length="54" mass="6049">MSHFAYVTAAYAITVLALVGLAGWILVDQSSQKRALDDLERRGVRRRSENREAS</sequence>
<evidence type="ECO:0000256" key="13">
    <source>
        <dbReference type="SAM" id="MobiDB-lite"/>
    </source>
</evidence>
<comment type="function">
    <text evidence="1 12">Required for the export of heme to the periplasm for the biogenesis of c-type cytochromes.</text>
</comment>
<keyword evidence="7 12" id="KW-0997">Cell inner membrane</keyword>
<keyword evidence="15" id="KW-1185">Reference proteome</keyword>
<reference evidence="14" key="1">
    <citation type="journal article" date="2014" name="Int. J. Syst. Evol. Microbiol.">
        <title>Complete genome sequence of Corynebacterium casei LMG S-19264T (=DSM 44701T), isolated from a smear-ripened cheese.</title>
        <authorList>
            <consortium name="US DOE Joint Genome Institute (JGI-PGF)"/>
            <person name="Walter F."/>
            <person name="Albersmeier A."/>
            <person name="Kalinowski J."/>
            <person name="Ruckert C."/>
        </authorList>
    </citation>
    <scope>NUCLEOTIDE SEQUENCE</scope>
    <source>
        <strain evidence="14">CGMCC 1.15320</strain>
    </source>
</reference>
<dbReference type="InterPro" id="IPR007078">
    <property type="entry name" value="Haem_export_protD_CcmD"/>
</dbReference>
<evidence type="ECO:0000313" key="14">
    <source>
        <dbReference type="EMBL" id="GGA56788.1"/>
    </source>
</evidence>
<accession>A0A916RI87</accession>
<dbReference type="NCBIfam" id="TIGR03141">
    <property type="entry name" value="cytochro_ccmD"/>
    <property type="match status" value="1"/>
</dbReference>
<dbReference type="AlphaFoldDB" id="A0A916RI87"/>
<comment type="caution">
    <text evidence="14">The sequence shown here is derived from an EMBL/GenBank/DDBJ whole genome shotgun (WGS) entry which is preliminary data.</text>
</comment>
<evidence type="ECO:0000256" key="8">
    <source>
        <dbReference type="ARBA" id="ARBA00022692"/>
    </source>
</evidence>
<evidence type="ECO:0000256" key="12">
    <source>
        <dbReference type="RuleBase" id="RU363101"/>
    </source>
</evidence>
<dbReference type="RefSeq" id="WP_188719652.1">
    <property type="nucleotide sequence ID" value="NZ_BMIF01000002.1"/>
</dbReference>
<dbReference type="Pfam" id="PF04995">
    <property type="entry name" value="CcmD"/>
    <property type="match status" value="1"/>
</dbReference>
<feature type="compositionally biased region" description="Basic and acidic residues" evidence="13">
    <location>
        <begin position="34"/>
        <end position="54"/>
    </location>
</feature>
<feature type="transmembrane region" description="Helical" evidence="12">
    <location>
        <begin position="6"/>
        <end position="27"/>
    </location>
</feature>
<evidence type="ECO:0000313" key="15">
    <source>
        <dbReference type="Proteomes" id="UP000636264"/>
    </source>
</evidence>
<evidence type="ECO:0000256" key="5">
    <source>
        <dbReference type="ARBA" id="ARBA00022448"/>
    </source>
</evidence>
<dbReference type="GO" id="GO:0015886">
    <property type="term" value="P:heme transport"/>
    <property type="evidence" value="ECO:0007669"/>
    <property type="project" value="InterPro"/>
</dbReference>
<keyword evidence="6 12" id="KW-1003">Cell membrane</keyword>
<protein>
    <recommendedName>
        <fullName evidence="4 12">Heme exporter protein D</fullName>
    </recommendedName>
</protein>
<organism evidence="14 15">
    <name type="scientific">Nitratireductor aestuarii</name>
    <dbReference type="NCBI Taxonomy" id="1735103"/>
    <lineage>
        <taxon>Bacteria</taxon>
        <taxon>Pseudomonadati</taxon>
        <taxon>Pseudomonadota</taxon>
        <taxon>Alphaproteobacteria</taxon>
        <taxon>Hyphomicrobiales</taxon>
        <taxon>Phyllobacteriaceae</taxon>
        <taxon>Nitratireductor</taxon>
    </lineage>
</organism>
<evidence type="ECO:0000256" key="11">
    <source>
        <dbReference type="ARBA" id="ARBA00023136"/>
    </source>
</evidence>
<evidence type="ECO:0000256" key="6">
    <source>
        <dbReference type="ARBA" id="ARBA00022475"/>
    </source>
</evidence>